<evidence type="ECO:0000313" key="2">
    <source>
        <dbReference type="EMBL" id="PPJ60199.1"/>
    </source>
</evidence>
<evidence type="ECO:0000256" key="1">
    <source>
        <dbReference type="SAM" id="MobiDB-lite"/>
    </source>
</evidence>
<comment type="caution">
    <text evidence="2">The sequence shown here is derived from an EMBL/GenBank/DDBJ whole genome shotgun (WGS) entry which is preliminary data.</text>
</comment>
<dbReference type="OrthoDB" id="3650904at2759"/>
<dbReference type="Proteomes" id="UP000237631">
    <property type="component" value="Unassembled WGS sequence"/>
</dbReference>
<feature type="region of interest" description="Disordered" evidence="1">
    <location>
        <begin position="1"/>
        <end position="23"/>
    </location>
</feature>
<proteinExistence type="predicted"/>
<organism evidence="2 3">
    <name type="scientific">Cercospora berteroae</name>
    <dbReference type="NCBI Taxonomy" id="357750"/>
    <lineage>
        <taxon>Eukaryota</taxon>
        <taxon>Fungi</taxon>
        <taxon>Dikarya</taxon>
        <taxon>Ascomycota</taxon>
        <taxon>Pezizomycotina</taxon>
        <taxon>Dothideomycetes</taxon>
        <taxon>Dothideomycetidae</taxon>
        <taxon>Mycosphaerellales</taxon>
        <taxon>Mycosphaerellaceae</taxon>
        <taxon>Cercospora</taxon>
    </lineage>
</organism>
<name>A0A2S6CKE9_9PEZI</name>
<sequence>MARKKNRRDNRGKPRSDATNGTNSLELRNHLECLPQELYNYIYDLTFTADAKVRLYARKYEIKYLELDHLQKTFSERAVTINEPPPDLLHVNRHSRTKFASSYFGQESIFVIVGPARWDICFQRSHLQLIRVPRYMAISGCRFPYNNPPGSRFIFGYEASSEAYADRLVLASMDEIVELVKQYAGAME</sequence>
<keyword evidence="3" id="KW-1185">Reference proteome</keyword>
<evidence type="ECO:0000313" key="3">
    <source>
        <dbReference type="Proteomes" id="UP000237631"/>
    </source>
</evidence>
<dbReference type="AlphaFoldDB" id="A0A2S6CKE9"/>
<dbReference type="EMBL" id="PNEN01000300">
    <property type="protein sequence ID" value="PPJ60199.1"/>
    <property type="molecule type" value="Genomic_DNA"/>
</dbReference>
<accession>A0A2S6CKE9</accession>
<protein>
    <submittedName>
        <fullName evidence="2">Uncharacterized protein</fullName>
    </submittedName>
</protein>
<gene>
    <name evidence="2" type="ORF">CBER1_10124</name>
</gene>
<reference evidence="3" key="1">
    <citation type="journal article" date="2017" name="bioRxiv">
        <title>Conservation of a gene cluster reveals novel cercosporin biosynthetic mechanisms and extends production to the genus Colletotrichum.</title>
        <authorList>
            <person name="de Jonge R."/>
            <person name="Ebert M.K."/>
            <person name="Huitt-Roehl C.R."/>
            <person name="Pal P."/>
            <person name="Suttle J.C."/>
            <person name="Spanner R.E."/>
            <person name="Neubauer J.D."/>
            <person name="Jurick W.M.II."/>
            <person name="Stott K.A."/>
            <person name="Secor G.A."/>
            <person name="Thomma B.P.H.J."/>
            <person name="Van de Peer Y."/>
            <person name="Townsend C.A."/>
            <person name="Bolton M.D."/>
        </authorList>
    </citation>
    <scope>NUCLEOTIDE SEQUENCE [LARGE SCALE GENOMIC DNA]</scope>
    <source>
        <strain evidence="3">CBS538.71</strain>
    </source>
</reference>